<feature type="compositionally biased region" description="Low complexity" evidence="1">
    <location>
        <begin position="83"/>
        <end position="94"/>
    </location>
</feature>
<dbReference type="Proteomes" id="UP000589716">
    <property type="component" value="Unassembled WGS sequence"/>
</dbReference>
<evidence type="ECO:0000313" key="4">
    <source>
        <dbReference type="Proteomes" id="UP000589716"/>
    </source>
</evidence>
<evidence type="ECO:0000313" key="3">
    <source>
        <dbReference type="EMBL" id="NZA01901.1"/>
    </source>
</evidence>
<keyword evidence="2" id="KW-0812">Transmembrane</keyword>
<comment type="caution">
    <text evidence="3">The sequence shown here is derived from an EMBL/GenBank/DDBJ whole genome shotgun (WGS) entry which is preliminary data.</text>
</comment>
<gene>
    <name evidence="3" type="ORF">H0I39_09280</name>
</gene>
<proteinExistence type="predicted"/>
<feature type="transmembrane region" description="Helical" evidence="2">
    <location>
        <begin position="56"/>
        <end position="75"/>
    </location>
</feature>
<reference evidence="3 4" key="1">
    <citation type="submission" date="2020-07" db="EMBL/GenBank/DDBJ databases">
        <authorList>
            <person name="Maaloum M."/>
        </authorList>
    </citation>
    <scope>NUCLEOTIDE SEQUENCE [LARGE SCALE GENOMIC DNA]</scope>
    <source>
        <strain evidence="3 4">GCS-AN-3</strain>
    </source>
</reference>
<name>A0A853IV98_9BURK</name>
<accession>A0A853IV98</accession>
<dbReference type="EMBL" id="JACCKX010000001">
    <property type="protein sequence ID" value="NZA01901.1"/>
    <property type="molecule type" value="Genomic_DNA"/>
</dbReference>
<feature type="region of interest" description="Disordered" evidence="1">
    <location>
        <begin position="83"/>
        <end position="107"/>
    </location>
</feature>
<feature type="transmembrane region" description="Helical" evidence="2">
    <location>
        <begin position="28"/>
        <end position="44"/>
    </location>
</feature>
<keyword evidence="2" id="KW-1133">Transmembrane helix</keyword>
<keyword evidence="4" id="KW-1185">Reference proteome</keyword>
<evidence type="ECO:0000256" key="1">
    <source>
        <dbReference type="SAM" id="MobiDB-lite"/>
    </source>
</evidence>
<organism evidence="3 4">
    <name type="scientific">Ottowia beijingensis</name>
    <dbReference type="NCBI Taxonomy" id="1207057"/>
    <lineage>
        <taxon>Bacteria</taxon>
        <taxon>Pseudomonadati</taxon>
        <taxon>Pseudomonadota</taxon>
        <taxon>Betaproteobacteria</taxon>
        <taxon>Burkholderiales</taxon>
        <taxon>Comamonadaceae</taxon>
        <taxon>Ottowia</taxon>
    </lineage>
</organism>
<sequence length="107" mass="11319">MPIIPLCAVLLALPWLWPFTAGPMATTLPYLVAAGVAAVLLVLWPRDAERGATVAATGWLAAAVLSALIALLQYFDLEAPLFPGSTSPSRGRPSATCGSPTSWRRCW</sequence>
<dbReference type="AlphaFoldDB" id="A0A853IV98"/>
<keyword evidence="2" id="KW-0472">Membrane</keyword>
<protein>
    <submittedName>
        <fullName evidence="3">Uncharacterized protein</fullName>
    </submittedName>
</protein>
<evidence type="ECO:0000256" key="2">
    <source>
        <dbReference type="SAM" id="Phobius"/>
    </source>
</evidence>
<feature type="compositionally biased region" description="Polar residues" evidence="1">
    <location>
        <begin position="96"/>
        <end position="107"/>
    </location>
</feature>